<dbReference type="Gene3D" id="3.40.710.10">
    <property type="entry name" value="DD-peptidase/beta-lactamase superfamily"/>
    <property type="match status" value="1"/>
</dbReference>
<gene>
    <name evidence="3" type="ORF">UFOPK3376_03302</name>
</gene>
<dbReference type="GO" id="GO:0004185">
    <property type="term" value="F:serine-type carboxypeptidase activity"/>
    <property type="evidence" value="ECO:0007669"/>
    <property type="project" value="InterPro"/>
</dbReference>
<reference evidence="3" key="1">
    <citation type="submission" date="2020-05" db="EMBL/GenBank/DDBJ databases">
        <authorList>
            <person name="Chiriac C."/>
            <person name="Salcher M."/>
            <person name="Ghai R."/>
            <person name="Kavagutti S V."/>
        </authorList>
    </citation>
    <scope>NUCLEOTIDE SEQUENCE</scope>
</reference>
<dbReference type="AlphaFoldDB" id="A0A6J7G5E4"/>
<protein>
    <submittedName>
        <fullName evidence="3">Unannotated protein</fullName>
    </submittedName>
</protein>
<organism evidence="3">
    <name type="scientific">freshwater metagenome</name>
    <dbReference type="NCBI Taxonomy" id="449393"/>
    <lineage>
        <taxon>unclassified sequences</taxon>
        <taxon>metagenomes</taxon>
        <taxon>ecological metagenomes</taxon>
    </lineage>
</organism>
<evidence type="ECO:0000256" key="2">
    <source>
        <dbReference type="ARBA" id="ARBA00022801"/>
    </source>
</evidence>
<dbReference type="InterPro" id="IPR000667">
    <property type="entry name" value="Peptidase_S13"/>
</dbReference>
<dbReference type="SUPFAM" id="SSF56601">
    <property type="entry name" value="beta-lactamase/transpeptidase-like"/>
    <property type="match status" value="1"/>
</dbReference>
<comment type="similarity">
    <text evidence="1">Belongs to the peptidase S13 family.</text>
</comment>
<dbReference type="Pfam" id="PF02113">
    <property type="entry name" value="Peptidase_S13"/>
    <property type="match status" value="2"/>
</dbReference>
<dbReference type="GO" id="GO:0006508">
    <property type="term" value="P:proteolysis"/>
    <property type="evidence" value="ECO:0007669"/>
    <property type="project" value="InterPro"/>
</dbReference>
<evidence type="ECO:0000256" key="1">
    <source>
        <dbReference type="ARBA" id="ARBA00006096"/>
    </source>
</evidence>
<dbReference type="NCBIfam" id="TIGR00666">
    <property type="entry name" value="PBP4"/>
    <property type="match status" value="1"/>
</dbReference>
<dbReference type="PRINTS" id="PR00922">
    <property type="entry name" value="DADACBPTASE3"/>
</dbReference>
<dbReference type="InterPro" id="IPR012338">
    <property type="entry name" value="Beta-lactam/transpept-like"/>
</dbReference>
<name>A0A6J7G5E4_9ZZZZ</name>
<dbReference type="EMBL" id="CAFBLP010000168">
    <property type="protein sequence ID" value="CAB4898759.1"/>
    <property type="molecule type" value="Genomic_DNA"/>
</dbReference>
<keyword evidence="2" id="KW-0378">Hydrolase</keyword>
<sequence>MSPVALLIVCALVPAAAFAGVWRWADSKRLSLPPDPVVAAVALPDPPMTPVLSLRRAPQAVASSISSAQLATTLATVAAMVDDTSCLVVAVNHRTILDHGSTTRVTPASNQKLLVASAALEVLGPDYTFTTELRGTIEAGTVTGDLFFVGGGDPLLSTSNYPATQKYPPTDTTPLESLVAALSAAGVTHITGNVVGDDSRYDHERFVDSWASSIKGAEAGPLGALMVNDATSSVVPGSTARYIDPAAGATTDLIRLLRQAGITVDGVATVATATQGLPVITSITSAPLSAVIGEMLSTSDDNTAELLLKELGVHAGAGGTRQAGLDVIMSTLAARGMDTSALSLVDGSGLDSSNAVTCGAILAILKHESLTNPFGVGLPIAGQTGTLAQQFQSSDIAGRMHAKTGSLRNTKALSGYVTSALGEIEFSLILDFAHAGDVANYGPVWSALAKALSTYPAGPLADQLQPL</sequence>
<accession>A0A6J7G5E4</accession>
<dbReference type="GO" id="GO:0000270">
    <property type="term" value="P:peptidoglycan metabolic process"/>
    <property type="evidence" value="ECO:0007669"/>
    <property type="project" value="TreeGrafter"/>
</dbReference>
<dbReference type="Gene3D" id="3.50.80.20">
    <property type="entry name" value="D-Ala-D-Ala carboxypeptidase C, peptidase S13"/>
    <property type="match status" value="1"/>
</dbReference>
<dbReference type="PANTHER" id="PTHR30023">
    <property type="entry name" value="D-ALANYL-D-ALANINE CARBOXYPEPTIDASE"/>
    <property type="match status" value="1"/>
</dbReference>
<evidence type="ECO:0000313" key="3">
    <source>
        <dbReference type="EMBL" id="CAB4898759.1"/>
    </source>
</evidence>
<proteinExistence type="inferred from homology"/>
<dbReference type="PANTHER" id="PTHR30023:SF0">
    <property type="entry name" value="PENICILLIN-SENSITIVE CARBOXYPEPTIDASE A"/>
    <property type="match status" value="1"/>
</dbReference>